<dbReference type="AlphaFoldDB" id="A0A0B1TV75"/>
<dbReference type="SUPFAM" id="SSF50494">
    <property type="entry name" value="Trypsin-like serine proteases"/>
    <property type="match status" value="1"/>
</dbReference>
<evidence type="ECO:0000313" key="3">
    <source>
        <dbReference type="Proteomes" id="UP000053660"/>
    </source>
</evidence>
<proteinExistence type="predicted"/>
<gene>
    <name evidence="2" type="ORF">OESDEN_00644</name>
</gene>
<dbReference type="InterPro" id="IPR043504">
    <property type="entry name" value="Peptidase_S1_PA_chymotrypsin"/>
</dbReference>
<dbReference type="OrthoDB" id="5858510at2759"/>
<evidence type="ECO:0008006" key="4">
    <source>
        <dbReference type="Google" id="ProtNLM"/>
    </source>
</evidence>
<accession>A0A0B1TV75</accession>
<dbReference type="Gene3D" id="2.40.10.10">
    <property type="entry name" value="Trypsin-like serine proteases"/>
    <property type="match status" value="1"/>
</dbReference>
<keyword evidence="1" id="KW-0732">Signal</keyword>
<dbReference type="Proteomes" id="UP000053660">
    <property type="component" value="Unassembled WGS sequence"/>
</dbReference>
<feature type="signal peptide" evidence="1">
    <location>
        <begin position="1"/>
        <end position="16"/>
    </location>
</feature>
<sequence>MWDFLAFLLVLHLATCMRDSEKTEWNRYGYLVKVLTETSDGTQVLGCTGTLITPSLVLTSSKCMENEDGNSVIIYAKGSRYRKRMAASVTISGDFAVLEIPPVKDEMCPSAPAPVRLSRLPVNVSLTSAPWENIKLNDVVERKCRITGFETTSGICIE</sequence>
<dbReference type="EMBL" id="KN549224">
    <property type="protein sequence ID" value="KHJ99355.1"/>
    <property type="molecule type" value="Genomic_DNA"/>
</dbReference>
<protein>
    <recommendedName>
        <fullName evidence="4">Peptidase S1 domain-containing protein</fullName>
    </recommendedName>
</protein>
<organism evidence="2 3">
    <name type="scientific">Oesophagostomum dentatum</name>
    <name type="common">Nodular worm</name>
    <dbReference type="NCBI Taxonomy" id="61180"/>
    <lineage>
        <taxon>Eukaryota</taxon>
        <taxon>Metazoa</taxon>
        <taxon>Ecdysozoa</taxon>
        <taxon>Nematoda</taxon>
        <taxon>Chromadorea</taxon>
        <taxon>Rhabditida</taxon>
        <taxon>Rhabditina</taxon>
        <taxon>Rhabditomorpha</taxon>
        <taxon>Strongyloidea</taxon>
        <taxon>Strongylidae</taxon>
        <taxon>Oesophagostomum</taxon>
    </lineage>
</organism>
<evidence type="ECO:0000313" key="2">
    <source>
        <dbReference type="EMBL" id="KHJ99355.1"/>
    </source>
</evidence>
<feature type="chain" id="PRO_5002066283" description="Peptidase S1 domain-containing protein" evidence="1">
    <location>
        <begin position="17"/>
        <end position="158"/>
    </location>
</feature>
<reference evidence="2 3" key="1">
    <citation type="submission" date="2014-03" db="EMBL/GenBank/DDBJ databases">
        <title>Draft genome of the hookworm Oesophagostomum dentatum.</title>
        <authorList>
            <person name="Mitreva M."/>
        </authorList>
    </citation>
    <scope>NUCLEOTIDE SEQUENCE [LARGE SCALE GENOMIC DNA]</scope>
    <source>
        <strain evidence="2 3">OD-Hann</strain>
    </source>
</reference>
<keyword evidence="3" id="KW-1185">Reference proteome</keyword>
<dbReference type="InterPro" id="IPR009003">
    <property type="entry name" value="Peptidase_S1_PA"/>
</dbReference>
<name>A0A0B1TV75_OESDE</name>
<evidence type="ECO:0000256" key="1">
    <source>
        <dbReference type="SAM" id="SignalP"/>
    </source>
</evidence>